<dbReference type="Gene3D" id="3.40.1440.10">
    <property type="entry name" value="GIY-YIG endonuclease"/>
    <property type="match status" value="1"/>
</dbReference>
<dbReference type="InterPro" id="IPR006350">
    <property type="entry name" value="Intron_endoG1"/>
</dbReference>
<dbReference type="GO" id="GO:0003677">
    <property type="term" value="F:DNA binding"/>
    <property type="evidence" value="ECO:0007669"/>
    <property type="project" value="InterPro"/>
</dbReference>
<evidence type="ECO:0000259" key="2">
    <source>
        <dbReference type="PROSITE" id="PS50164"/>
    </source>
</evidence>
<dbReference type="InterPro" id="IPR003611">
    <property type="entry name" value="NUMOD3"/>
</dbReference>
<keyword evidence="3" id="KW-0540">Nuclease</keyword>
<reference evidence="3" key="1">
    <citation type="journal article" date="2020" name="Int. J. Biol. Macromol.">
        <title>The 206 kbp mitochondrial genome of Phanerochaete carnosa reveals dynamics of introns, accumulation of repeat sequences and plasmid-derived genes.</title>
        <authorList>
            <person name="Wang X."/>
            <person name="Song A."/>
            <person name="Wang F."/>
            <person name="Chen M."/>
            <person name="Li X."/>
            <person name="Li Q."/>
            <person name="Liu N."/>
        </authorList>
    </citation>
    <scope>NUCLEOTIDE SEQUENCE</scope>
</reference>
<evidence type="ECO:0000256" key="1">
    <source>
        <dbReference type="ARBA" id="ARBA00010045"/>
    </source>
</evidence>
<dbReference type="Pfam" id="PF01541">
    <property type="entry name" value="GIY-YIG"/>
    <property type="match status" value="1"/>
</dbReference>
<comment type="similarity">
    <text evidence="1">To endonucleases of group I introns of fungi and phage.</text>
</comment>
<organism evidence="3">
    <name type="scientific">Phanerochaete carnosa</name>
    <dbReference type="NCBI Taxonomy" id="231932"/>
    <lineage>
        <taxon>Eukaryota</taxon>
        <taxon>Fungi</taxon>
        <taxon>Dikarya</taxon>
        <taxon>Basidiomycota</taxon>
        <taxon>Agaricomycotina</taxon>
        <taxon>Agaricomycetes</taxon>
        <taxon>Polyporales</taxon>
        <taxon>Phanerochaetaceae</taxon>
        <taxon>Phanerochaete</taxon>
    </lineage>
</organism>
<protein>
    <submittedName>
        <fullName evidence="3">GIY-YIG homing endonuclease</fullName>
    </submittedName>
</protein>
<keyword evidence="3" id="KW-0378">Hydrolase</keyword>
<dbReference type="Pfam" id="PF07460">
    <property type="entry name" value="NUMOD3"/>
    <property type="match status" value="1"/>
</dbReference>
<dbReference type="InterPro" id="IPR035901">
    <property type="entry name" value="GIY-YIG_endonuc_sf"/>
</dbReference>
<dbReference type="PROSITE" id="PS50164">
    <property type="entry name" value="GIY_YIG"/>
    <property type="match status" value="1"/>
</dbReference>
<dbReference type="CDD" id="cd10445">
    <property type="entry name" value="GIY-YIG_bI1_like"/>
    <property type="match status" value="1"/>
</dbReference>
<proteinExistence type="predicted"/>
<dbReference type="EMBL" id="MT090080">
    <property type="protein sequence ID" value="QRZ60347.1"/>
    <property type="molecule type" value="Genomic_DNA"/>
</dbReference>
<dbReference type="SUPFAM" id="SSF82771">
    <property type="entry name" value="GIY-YIG endonuclease"/>
    <property type="match status" value="1"/>
</dbReference>
<name>A0A895KUT1_9APHY</name>
<dbReference type="GO" id="GO:0004519">
    <property type="term" value="F:endonuclease activity"/>
    <property type="evidence" value="ECO:0007669"/>
    <property type="project" value="UniProtKB-KW"/>
</dbReference>
<sequence length="205" mass="23111">MFFNLVNGKTYVGSSVKLDRRFRVHISSIGSVKLPLYNALNKYSLNNFAFLILQYCEPDEEVCLGLEQSYLDLHKPTYNILKLAGSSQGFKHSPDTIAKLKKLHAGKLHPRFGSKASDEQKLLTSLALKKYYKEHAHHSKGKKGKLASQYGVGGTKIIMTNELVAKQKLFHFLQLIVLEYTSELGLLLSHKILIILLLLKELNGL</sequence>
<gene>
    <name evidence="3" type="primary">orf205</name>
</gene>
<feature type="domain" description="GIY-YIG" evidence="2">
    <location>
        <begin position="1"/>
        <end position="80"/>
    </location>
</feature>
<evidence type="ECO:0000313" key="3">
    <source>
        <dbReference type="EMBL" id="QRZ60347.1"/>
    </source>
</evidence>
<dbReference type="SMART" id="SM00465">
    <property type="entry name" value="GIYc"/>
    <property type="match status" value="1"/>
</dbReference>
<accession>A0A895KUT1</accession>
<keyword evidence="3" id="KW-0255">Endonuclease</keyword>
<dbReference type="GeneID" id="67278471"/>
<dbReference type="RefSeq" id="YP_010170365.1">
    <property type="nucleotide sequence ID" value="NC_057606.1"/>
</dbReference>
<dbReference type="AlphaFoldDB" id="A0A895KUT1"/>
<dbReference type="NCBIfam" id="TIGR01453">
    <property type="entry name" value="grpIintron_endo"/>
    <property type="match status" value="1"/>
</dbReference>
<keyword evidence="3" id="KW-0496">Mitochondrion</keyword>
<dbReference type="InterPro" id="IPR000305">
    <property type="entry name" value="GIY-YIG_endonuc"/>
</dbReference>
<geneLocation type="mitochondrion" evidence="3"/>